<feature type="region of interest" description="Disordered" evidence="11">
    <location>
        <begin position="607"/>
        <end position="683"/>
    </location>
</feature>
<feature type="region of interest" description="Disordered" evidence="11">
    <location>
        <begin position="523"/>
        <end position="584"/>
    </location>
</feature>
<evidence type="ECO:0000256" key="2">
    <source>
        <dbReference type="ARBA" id="ARBA00006831"/>
    </source>
</evidence>
<keyword evidence="3" id="KW-0813">Transport</keyword>
<gene>
    <name evidence="12" type="ORF">EMPS_07675</name>
</gene>
<reference evidence="12" key="2">
    <citation type="journal article" date="2022" name="Microbiol. Resour. Announc.">
        <title>Whole-Genome Sequence of Entomortierella parvispora E1425, a Mucoromycotan Fungus Associated with Burkholderiaceae-Related Endosymbiotic Bacteria.</title>
        <authorList>
            <person name="Herlambang A."/>
            <person name="Guo Y."/>
            <person name="Takashima Y."/>
            <person name="Narisawa K."/>
            <person name="Ohta H."/>
            <person name="Nishizawa T."/>
        </authorList>
    </citation>
    <scope>NUCLEOTIDE SEQUENCE</scope>
    <source>
        <strain evidence="12">E1425</strain>
    </source>
</reference>
<dbReference type="AlphaFoldDB" id="A0A9P3HFE1"/>
<evidence type="ECO:0000256" key="6">
    <source>
        <dbReference type="ARBA" id="ARBA00022741"/>
    </source>
</evidence>
<sequence length="742" mass="76974">MATTSTASATGQSSTTATAAVATPPSNGGLANGANHNNLNSTSSSTEVWSSLLKSVASSRLVPTKDVIILGDPQSGKSTLIDLLKTAQSTSLDPSANGLDGSLKSGANGVGATGGVVGPNGAVNGGGVTTASNNGNGSAPVMVEMGTGTSEDHMFAVGQRKNDLALSYSFWNVEDDENEETVARLGIYQIAGSHKSYHALLKYCLNTKTVADSVVMIVLDWSRPWTFMETLERWIKVLEVAIEQIRQEGAISSTANWSKGKALMEELQEKLGRYLQEYVEPQPAHGSSTTFSESQTFSLGSTDPQSVLLPLTEGCLTDNTGVPIIIVCTKSDHINNLEREMDYQEETFDYIQQSLRTICLKYGASLFYTSIHHPHTFAHLRQYILHRLLTPSSLNNPQQQPSSSPFKRRAQVVERDQVMVPAGWDSIGKIKVLRNGFDCEGVAKGWDFDQNGLGAQQENENGTGHRARTASGTLESARQVYEEVIINPKLNHAPVTIQPIITAEDDQVFLDRFFETLQKANERPGMALGGGSSVGMGGGSHGSHGSMSGPPVVGPLGSGYTSMLNSHHASSPPPPLSAGASSAGLGAGRGLNGFDADDVEGRLKHLTSKSKVNGGGSSSGLLGPSLTEAGVGGPGSGGLASSNAKMMMEQGRTHSGSPPVSLNNPSASLGGMAGSSPSLSTSPSVQQFFQSLMTRKPTSGVPPLGGGSVGATAATGTGAGTGSGSASVPTAATVTSPSGSNP</sequence>
<evidence type="ECO:0000256" key="4">
    <source>
        <dbReference type="ARBA" id="ARBA00022490"/>
    </source>
</evidence>
<dbReference type="InterPro" id="IPR027417">
    <property type="entry name" value="P-loop_NTPase"/>
</dbReference>
<dbReference type="GO" id="GO:0000226">
    <property type="term" value="P:microtubule cytoskeleton organization"/>
    <property type="evidence" value="ECO:0007669"/>
    <property type="project" value="TreeGrafter"/>
</dbReference>
<keyword evidence="9" id="KW-0505">Motor protein</keyword>
<feature type="compositionally biased region" description="Low complexity" evidence="11">
    <location>
        <begin position="543"/>
        <end position="559"/>
    </location>
</feature>
<dbReference type="SUPFAM" id="SSF52540">
    <property type="entry name" value="P-loop containing nucleoside triphosphate hydrolases"/>
    <property type="match status" value="1"/>
</dbReference>
<evidence type="ECO:0000256" key="10">
    <source>
        <dbReference type="ARBA" id="ARBA00023212"/>
    </source>
</evidence>
<keyword evidence="5" id="KW-0493">Microtubule</keyword>
<keyword evidence="13" id="KW-1185">Reference proteome</keyword>
<dbReference type="EMBL" id="BQFW01000010">
    <property type="protein sequence ID" value="GJJ75317.1"/>
    <property type="molecule type" value="Genomic_DNA"/>
</dbReference>
<evidence type="ECO:0000256" key="11">
    <source>
        <dbReference type="SAM" id="MobiDB-lite"/>
    </source>
</evidence>
<comment type="caution">
    <text evidence="12">The sequence shown here is derived from an EMBL/GenBank/DDBJ whole genome shotgun (WGS) entry which is preliminary data.</text>
</comment>
<evidence type="ECO:0000256" key="3">
    <source>
        <dbReference type="ARBA" id="ARBA00022448"/>
    </source>
</evidence>
<dbReference type="InterPro" id="IPR008467">
    <property type="entry name" value="Dynein1_light_intermed_chain"/>
</dbReference>
<reference evidence="12" key="1">
    <citation type="submission" date="2021-11" db="EMBL/GenBank/DDBJ databases">
        <authorList>
            <person name="Herlambang A."/>
            <person name="Guo Y."/>
            <person name="Takashima Y."/>
            <person name="Nishizawa T."/>
        </authorList>
    </citation>
    <scope>NUCLEOTIDE SEQUENCE</scope>
    <source>
        <strain evidence="12">E1425</strain>
    </source>
</reference>
<keyword evidence="8" id="KW-0243">Dynein</keyword>
<dbReference type="InterPro" id="IPR022780">
    <property type="entry name" value="Dynein_light_int_chain"/>
</dbReference>
<dbReference type="OrthoDB" id="27603at2759"/>
<feature type="region of interest" description="Disordered" evidence="11">
    <location>
        <begin position="695"/>
        <end position="742"/>
    </location>
</feature>
<keyword evidence="10" id="KW-0206">Cytoskeleton</keyword>
<keyword evidence="6" id="KW-0547">Nucleotide-binding</keyword>
<dbReference type="Pfam" id="PF05783">
    <property type="entry name" value="DLIC"/>
    <property type="match status" value="3"/>
</dbReference>
<protein>
    <submittedName>
        <fullName evidence="12">Dynein light intermediate chain 1, cytosolic</fullName>
    </submittedName>
</protein>
<feature type="compositionally biased region" description="Gly residues" evidence="11">
    <location>
        <begin position="527"/>
        <end position="542"/>
    </location>
</feature>
<evidence type="ECO:0000256" key="8">
    <source>
        <dbReference type="ARBA" id="ARBA00023017"/>
    </source>
</evidence>
<dbReference type="GO" id="GO:0035974">
    <property type="term" value="C:meiotic spindle pole body"/>
    <property type="evidence" value="ECO:0007669"/>
    <property type="project" value="TreeGrafter"/>
</dbReference>
<evidence type="ECO:0000256" key="7">
    <source>
        <dbReference type="ARBA" id="ARBA00022840"/>
    </source>
</evidence>
<dbReference type="PANTHER" id="PTHR12688">
    <property type="entry name" value="DYNEIN LIGHT INTERMEDIATE CHAIN"/>
    <property type="match status" value="1"/>
</dbReference>
<dbReference type="GO" id="GO:0005874">
    <property type="term" value="C:microtubule"/>
    <property type="evidence" value="ECO:0007669"/>
    <property type="project" value="UniProtKB-KW"/>
</dbReference>
<evidence type="ECO:0000313" key="13">
    <source>
        <dbReference type="Proteomes" id="UP000827284"/>
    </source>
</evidence>
<organism evidence="12 13">
    <name type="scientific">Entomortierella parvispora</name>
    <dbReference type="NCBI Taxonomy" id="205924"/>
    <lineage>
        <taxon>Eukaryota</taxon>
        <taxon>Fungi</taxon>
        <taxon>Fungi incertae sedis</taxon>
        <taxon>Mucoromycota</taxon>
        <taxon>Mortierellomycotina</taxon>
        <taxon>Mortierellomycetes</taxon>
        <taxon>Mortierellales</taxon>
        <taxon>Mortierellaceae</taxon>
        <taxon>Entomortierella</taxon>
    </lineage>
</organism>
<accession>A0A9P3HFE1</accession>
<dbReference type="GO" id="GO:0005524">
    <property type="term" value="F:ATP binding"/>
    <property type="evidence" value="ECO:0007669"/>
    <property type="project" value="UniProtKB-KW"/>
</dbReference>
<dbReference type="GO" id="GO:0005868">
    <property type="term" value="C:cytoplasmic dynein complex"/>
    <property type="evidence" value="ECO:0007669"/>
    <property type="project" value="InterPro"/>
</dbReference>
<keyword evidence="4" id="KW-0963">Cytoplasm</keyword>
<feature type="region of interest" description="Disordered" evidence="11">
    <location>
        <begin position="1"/>
        <end position="43"/>
    </location>
</feature>
<dbReference type="GO" id="GO:0007018">
    <property type="term" value="P:microtubule-based movement"/>
    <property type="evidence" value="ECO:0007669"/>
    <property type="project" value="InterPro"/>
</dbReference>
<comment type="subcellular location">
    <subcellularLocation>
        <location evidence="1">Cytoplasm</location>
        <location evidence="1">Cytoskeleton</location>
    </subcellularLocation>
</comment>
<evidence type="ECO:0000256" key="1">
    <source>
        <dbReference type="ARBA" id="ARBA00004245"/>
    </source>
</evidence>
<proteinExistence type="inferred from homology"/>
<dbReference type="Proteomes" id="UP000827284">
    <property type="component" value="Unassembled WGS sequence"/>
</dbReference>
<comment type="similarity">
    <text evidence="2">Belongs to the dynein light intermediate chain family.</text>
</comment>
<feature type="compositionally biased region" description="Low complexity" evidence="11">
    <location>
        <begin position="724"/>
        <end position="742"/>
    </location>
</feature>
<keyword evidence="7" id="KW-0067">ATP-binding</keyword>
<name>A0A9P3HFE1_9FUNG</name>
<feature type="compositionally biased region" description="Polar residues" evidence="11">
    <location>
        <begin position="653"/>
        <end position="667"/>
    </location>
</feature>
<evidence type="ECO:0000313" key="12">
    <source>
        <dbReference type="EMBL" id="GJJ75317.1"/>
    </source>
</evidence>
<dbReference type="PANTHER" id="PTHR12688:SF0">
    <property type="entry name" value="DYNEIN LIGHT INTERMEDIATE CHAIN"/>
    <property type="match status" value="1"/>
</dbReference>
<evidence type="ECO:0000256" key="5">
    <source>
        <dbReference type="ARBA" id="ARBA00022701"/>
    </source>
</evidence>
<dbReference type="GO" id="GO:0045504">
    <property type="term" value="F:dynein heavy chain binding"/>
    <property type="evidence" value="ECO:0007669"/>
    <property type="project" value="TreeGrafter"/>
</dbReference>
<evidence type="ECO:0000256" key="9">
    <source>
        <dbReference type="ARBA" id="ARBA00023175"/>
    </source>
</evidence>
<dbReference type="Gene3D" id="3.40.50.300">
    <property type="entry name" value="P-loop containing nucleotide triphosphate hydrolases"/>
    <property type="match status" value="1"/>
</dbReference>